<protein>
    <recommendedName>
        <fullName evidence="1">IraD/Gp25-like domain-containing protein</fullName>
    </recommendedName>
</protein>
<keyword evidence="3" id="KW-1185">Reference proteome</keyword>
<reference evidence="2 3" key="1">
    <citation type="submission" date="2018-10" db="EMBL/GenBank/DDBJ databases">
        <title>Genomic Encyclopedia of Archaeal and Bacterial Type Strains, Phase II (KMG-II): from individual species to whole genera.</title>
        <authorList>
            <person name="Goeker M."/>
        </authorList>
    </citation>
    <scope>NUCLEOTIDE SEQUENCE [LARGE SCALE GENOMIC DNA]</scope>
    <source>
        <strain evidence="2 3">DSM 15149</strain>
    </source>
</reference>
<dbReference type="EMBL" id="RBLJ01000001">
    <property type="protein sequence ID" value="RKS65781.1"/>
    <property type="molecule type" value="Genomic_DNA"/>
</dbReference>
<dbReference type="SUPFAM" id="SSF160719">
    <property type="entry name" value="gpW/gp25-like"/>
    <property type="match status" value="1"/>
</dbReference>
<proteinExistence type="predicted"/>
<dbReference type="Gene3D" id="3.10.450.40">
    <property type="match status" value="1"/>
</dbReference>
<dbReference type="RefSeq" id="WP_015834376.1">
    <property type="nucleotide sequence ID" value="NC_012962.1"/>
</dbReference>
<name>A0ABX9SQP7_9GAMM</name>
<evidence type="ECO:0000259" key="1">
    <source>
        <dbReference type="Pfam" id="PF04965"/>
    </source>
</evidence>
<feature type="domain" description="IraD/Gp25-like" evidence="1">
    <location>
        <begin position="38"/>
        <end position="126"/>
    </location>
</feature>
<dbReference type="Proteomes" id="UP000280955">
    <property type="component" value="Unassembled WGS sequence"/>
</dbReference>
<gene>
    <name evidence="2" type="ORF">BDD30_0050</name>
</gene>
<comment type="caution">
    <text evidence="2">The sequence shown here is derived from an EMBL/GenBank/DDBJ whole genome shotgun (WGS) entry which is preliminary data.</text>
</comment>
<dbReference type="Pfam" id="PF04965">
    <property type="entry name" value="GPW_gp25"/>
    <property type="match status" value="1"/>
</dbReference>
<dbReference type="InterPro" id="IPR007048">
    <property type="entry name" value="IraD/Gp25-like"/>
</dbReference>
<sequence>MANTLIGQVYGQGWAFPIKFIPDNKETADQTAGIVMAQGIEDVSQSLEILFLTEPGERIMREDFGCGLQDFVFENISDTLISAIKNRIQQAILRYEPRAYLLNVDIQTKENQPGHLLIQINWKLRGSDISQRLDGVLRLHSGQALELL</sequence>
<evidence type="ECO:0000313" key="3">
    <source>
        <dbReference type="Proteomes" id="UP000280955"/>
    </source>
</evidence>
<accession>A0ABX9SQP7</accession>
<organism evidence="2 3">
    <name type="scientific">Photorhabdus asymbiotica</name>
    <dbReference type="NCBI Taxonomy" id="291112"/>
    <lineage>
        <taxon>Bacteria</taxon>
        <taxon>Pseudomonadati</taxon>
        <taxon>Pseudomonadota</taxon>
        <taxon>Gammaproteobacteria</taxon>
        <taxon>Enterobacterales</taxon>
        <taxon>Morganellaceae</taxon>
        <taxon>Photorhabdus</taxon>
    </lineage>
</organism>
<evidence type="ECO:0000313" key="2">
    <source>
        <dbReference type="EMBL" id="RKS65781.1"/>
    </source>
</evidence>